<keyword evidence="2" id="KW-0812">Transmembrane</keyword>
<dbReference type="EMBL" id="AWWV01011823">
    <property type="protein sequence ID" value="OMO70301.1"/>
    <property type="molecule type" value="Genomic_DNA"/>
</dbReference>
<proteinExistence type="predicted"/>
<evidence type="ECO:0000313" key="3">
    <source>
        <dbReference type="EMBL" id="OMO70301.1"/>
    </source>
</evidence>
<evidence type="ECO:0000256" key="2">
    <source>
        <dbReference type="SAM" id="Phobius"/>
    </source>
</evidence>
<dbReference type="Gramene" id="OMO70301">
    <property type="protein sequence ID" value="OMO70301"/>
    <property type="gene ID" value="CCACVL1_19011"/>
</dbReference>
<feature type="compositionally biased region" description="Gly residues" evidence="1">
    <location>
        <begin position="117"/>
        <end position="152"/>
    </location>
</feature>
<feature type="transmembrane region" description="Helical" evidence="2">
    <location>
        <begin position="39"/>
        <end position="60"/>
    </location>
</feature>
<feature type="transmembrane region" description="Helical" evidence="2">
    <location>
        <begin position="12"/>
        <end position="33"/>
    </location>
</feature>
<keyword evidence="2" id="KW-1133">Transmembrane helix</keyword>
<feature type="region of interest" description="Disordered" evidence="1">
    <location>
        <begin position="109"/>
        <end position="162"/>
    </location>
</feature>
<keyword evidence="4" id="KW-1185">Reference proteome</keyword>
<organism evidence="3 4">
    <name type="scientific">Corchorus capsularis</name>
    <name type="common">Jute</name>
    <dbReference type="NCBI Taxonomy" id="210143"/>
    <lineage>
        <taxon>Eukaryota</taxon>
        <taxon>Viridiplantae</taxon>
        <taxon>Streptophyta</taxon>
        <taxon>Embryophyta</taxon>
        <taxon>Tracheophyta</taxon>
        <taxon>Spermatophyta</taxon>
        <taxon>Magnoliopsida</taxon>
        <taxon>eudicotyledons</taxon>
        <taxon>Gunneridae</taxon>
        <taxon>Pentapetalae</taxon>
        <taxon>rosids</taxon>
        <taxon>malvids</taxon>
        <taxon>Malvales</taxon>
        <taxon>Malvaceae</taxon>
        <taxon>Grewioideae</taxon>
        <taxon>Apeibeae</taxon>
        <taxon>Corchorus</taxon>
    </lineage>
</organism>
<comment type="caution">
    <text evidence="3">The sequence shown here is derived from an EMBL/GenBank/DDBJ whole genome shotgun (WGS) entry which is preliminary data.</text>
</comment>
<keyword evidence="2" id="KW-0472">Membrane</keyword>
<sequence>MDAHAPIQIPRRALVISVNPSVVAMVMSAVFIVLLQLMFFYKIVAIIVATIGSMATGAYIHKIVETYRNIHYIFVQDKFDIMDEISIDGGERLRVDDIHIWSTTFKKVEETPEVQGRTGGGGGGGSGSGSEEQGGGGGSGRGSEEQGGGGEGEGQEIVTTTT</sequence>
<gene>
    <name evidence="3" type="ORF">CCACVL1_19011</name>
</gene>
<reference evidence="3 4" key="1">
    <citation type="submission" date="2013-09" db="EMBL/GenBank/DDBJ databases">
        <title>Corchorus capsularis genome sequencing.</title>
        <authorList>
            <person name="Alam M."/>
            <person name="Haque M.S."/>
            <person name="Islam M.S."/>
            <person name="Emdad E.M."/>
            <person name="Islam M.M."/>
            <person name="Ahmed B."/>
            <person name="Halim A."/>
            <person name="Hossen Q.M.M."/>
            <person name="Hossain M.Z."/>
            <person name="Ahmed R."/>
            <person name="Khan M.M."/>
            <person name="Islam R."/>
            <person name="Rashid M.M."/>
            <person name="Khan S.A."/>
            <person name="Rahman M.S."/>
            <person name="Alam M."/>
        </authorList>
    </citation>
    <scope>NUCLEOTIDE SEQUENCE [LARGE SCALE GENOMIC DNA]</scope>
    <source>
        <strain evidence="4">cv. CVL-1</strain>
        <tissue evidence="3">Whole seedling</tissue>
    </source>
</reference>
<dbReference type="Proteomes" id="UP000188268">
    <property type="component" value="Unassembled WGS sequence"/>
</dbReference>
<evidence type="ECO:0000313" key="4">
    <source>
        <dbReference type="Proteomes" id="UP000188268"/>
    </source>
</evidence>
<accession>A0A1R3HJ02</accession>
<evidence type="ECO:0000256" key="1">
    <source>
        <dbReference type="SAM" id="MobiDB-lite"/>
    </source>
</evidence>
<dbReference type="AlphaFoldDB" id="A0A1R3HJ02"/>
<protein>
    <submittedName>
        <fullName evidence="3">Uncharacterized protein</fullName>
    </submittedName>
</protein>
<name>A0A1R3HJ02_COCAP</name>